<keyword evidence="6" id="KW-1185">Reference proteome</keyword>
<dbReference type="PANTHER" id="PTHR13486">
    <property type="entry name" value="TELOMERE LENGTH AND SILENCING PROTEIN 1 TLS1 FAMILY MEMBER"/>
    <property type="match status" value="1"/>
</dbReference>
<comment type="caution">
    <text evidence="5">The sequence shown here is derived from an EMBL/GenBank/DDBJ whole genome shotgun (WGS) entry which is preliminary data.</text>
</comment>
<feature type="region of interest" description="Disordered" evidence="4">
    <location>
        <begin position="1"/>
        <end position="39"/>
    </location>
</feature>
<evidence type="ECO:0000313" key="5">
    <source>
        <dbReference type="EMBL" id="PVV02677.1"/>
    </source>
</evidence>
<evidence type="ECO:0000313" key="6">
    <source>
        <dbReference type="Proteomes" id="UP000245609"/>
    </source>
</evidence>
<feature type="compositionally biased region" description="Basic and acidic residues" evidence="4">
    <location>
        <begin position="81"/>
        <end position="95"/>
    </location>
</feature>
<name>A0A2T9ZDR0_9FUNG</name>
<dbReference type="AlphaFoldDB" id="A0A2T9ZDR0"/>
<dbReference type="GO" id="GO:0000398">
    <property type="term" value="P:mRNA splicing, via spliceosome"/>
    <property type="evidence" value="ECO:0007669"/>
    <property type="project" value="TreeGrafter"/>
</dbReference>
<organism evidence="5 6">
    <name type="scientific">Smittium megazygosporum</name>
    <dbReference type="NCBI Taxonomy" id="133381"/>
    <lineage>
        <taxon>Eukaryota</taxon>
        <taxon>Fungi</taxon>
        <taxon>Fungi incertae sedis</taxon>
        <taxon>Zoopagomycota</taxon>
        <taxon>Kickxellomycotina</taxon>
        <taxon>Harpellomycetes</taxon>
        <taxon>Harpellales</taxon>
        <taxon>Legeriomycetaceae</taxon>
        <taxon>Smittium</taxon>
    </lineage>
</organism>
<proteinExistence type="inferred from homology"/>
<evidence type="ECO:0000256" key="4">
    <source>
        <dbReference type="SAM" id="MobiDB-lite"/>
    </source>
</evidence>
<comment type="similarity">
    <text evidence="2">Belongs to the TLS1 family.</text>
</comment>
<feature type="compositionally biased region" description="Basic and acidic residues" evidence="4">
    <location>
        <begin position="14"/>
        <end position="30"/>
    </location>
</feature>
<evidence type="ECO:0000256" key="1">
    <source>
        <dbReference type="ARBA" id="ARBA00004123"/>
    </source>
</evidence>
<protein>
    <submittedName>
        <fullName evidence="5">Uncharacterized protein</fullName>
    </submittedName>
</protein>
<dbReference type="PANTHER" id="PTHR13486:SF2">
    <property type="entry name" value="SPLICING FACTOR C9ORF78"/>
    <property type="match status" value="1"/>
</dbReference>
<dbReference type="OrthoDB" id="5627at2759"/>
<dbReference type="STRING" id="133381.A0A2T9ZDR0"/>
<gene>
    <name evidence="5" type="ORF">BB560_002863</name>
</gene>
<dbReference type="GO" id="GO:0005681">
    <property type="term" value="C:spliceosomal complex"/>
    <property type="evidence" value="ECO:0007669"/>
    <property type="project" value="TreeGrafter"/>
</dbReference>
<dbReference type="EMBL" id="MBFS01000358">
    <property type="protein sequence ID" value="PVV02677.1"/>
    <property type="molecule type" value="Genomic_DNA"/>
</dbReference>
<dbReference type="Pfam" id="PF07052">
    <property type="entry name" value="Hep_59"/>
    <property type="match status" value="1"/>
</dbReference>
<evidence type="ECO:0000256" key="2">
    <source>
        <dbReference type="ARBA" id="ARBA00007643"/>
    </source>
</evidence>
<accession>A0A2T9ZDR0</accession>
<keyword evidence="3" id="KW-0539">Nucleus</keyword>
<dbReference type="Proteomes" id="UP000245609">
    <property type="component" value="Unassembled WGS sequence"/>
</dbReference>
<feature type="region of interest" description="Disordered" evidence="4">
    <location>
        <begin position="72"/>
        <end position="95"/>
    </location>
</feature>
<comment type="subcellular location">
    <subcellularLocation>
        <location evidence="1">Nucleus</location>
    </subcellularLocation>
</comment>
<reference evidence="5 6" key="1">
    <citation type="journal article" date="2018" name="MBio">
        <title>Comparative Genomics Reveals the Core Gene Toolbox for the Fungus-Insect Symbiosis.</title>
        <authorList>
            <person name="Wang Y."/>
            <person name="Stata M."/>
            <person name="Wang W."/>
            <person name="Stajich J.E."/>
            <person name="White M.M."/>
            <person name="Moncalvo J.M."/>
        </authorList>
    </citation>
    <scope>NUCLEOTIDE SEQUENCE [LARGE SCALE GENOMIC DNA]</scope>
    <source>
        <strain evidence="5 6">SC-DP-2</strain>
    </source>
</reference>
<dbReference type="InterPro" id="IPR010756">
    <property type="entry name" value="Tls1-like"/>
</dbReference>
<sequence length="264" mass="30171">MSFRKRKLGSQLKIKKDSSIKLSEENENKNAFENTEDENTPVSIHEIKLIQKVRKRQQGLNPETLVNLASAATSLENTPEASEKTTDQNRGDLEKGSTLLSLDTFTQQTNALDTNKNMMLYIEEKMSAFKQDINVVDTEEQSTSKENSSTKTEMELIKEIEDKYISNKYIKDAERKAEVEGSIVLSTSMLTSIPEVDLGIRTRLENIENTERAKKELHSKGPKTKALKLEHNNVRYILSKDMTSNRKHASDSIVVQKFKKRFNR</sequence>
<evidence type="ECO:0000256" key="3">
    <source>
        <dbReference type="ARBA" id="ARBA00023242"/>
    </source>
</evidence>